<keyword evidence="4" id="KW-1185">Reference proteome</keyword>
<feature type="domain" description="AsmA" evidence="2">
    <location>
        <begin position="1"/>
        <end position="571"/>
    </location>
</feature>
<feature type="transmembrane region" description="Helical" evidence="1">
    <location>
        <begin position="7"/>
        <end position="29"/>
    </location>
</feature>
<proteinExistence type="predicted"/>
<dbReference type="PANTHER" id="PTHR30441">
    <property type="entry name" value="DUF748 DOMAIN-CONTAINING PROTEIN"/>
    <property type="match status" value="1"/>
</dbReference>
<gene>
    <name evidence="3" type="ORF">KFQ06_22875</name>
</gene>
<sequence length="679" mass="72895">MTRTGKAFGWVGGILLLLVAALAIFIMTFDWNRLKPTLNDKVSAELQRRFEIRGDLGVDWTRNKDEGGWRAWVPWPHIHAEDVWLGNPPNIPGDSMVTLKRVDASIAPLALLGKEVLIPRIWLQQPQASLLRLANGDNNWTFNLANGQDAKQPPSAWSVNIHDIVFDRGQIAFKDATLKADFRATVDPLGKPLPFSEVTGKRDGNKAVTPDYVFGWQVKGKYNGEPLAGSGKIGGMLSLQNADLPFPLQADVRSGSTRVAVAGTLSDPLNLGGLDLQLKFSGASLSNLYGLTGVLLPNTPPYATDGHLIARLHEKGGAVFQYQKFAGKIGDSDIHGDLKYVASKPRPKLSGEVASKQLRLADLAPLIGADSNAAKAGRGEKSRQPADKVLPVETFDTKSWGMMDADVKFTANRIERGSSLPLSDLYTHLQLDNGSLLLDPLRFGVAGGNLNSTVRLDGGKSPMQGRVDMHARKFQLKQLLPNVESMKRSLGQLNGDARLTGSGNSVAELLATSSGDLRLLINNGVISRSLMEILGLNVGNYLVAQLFGDDVVGINCAAADVGIRNGVAAPRLFVFDTENAIINITGNTNFATERLDLSIDPESKGMRVLTLRSPLYVKGTFKHPDAGVKAGPLIARGAAAVALGVVLTPAAALLALVSPSDGAEENQCGQILQEMKKKK</sequence>
<dbReference type="RefSeq" id="WP_252961155.1">
    <property type="nucleotide sequence ID" value="NZ_CAMIPH010000024.1"/>
</dbReference>
<dbReference type="PANTHER" id="PTHR30441:SF9">
    <property type="entry name" value="ASMA FAMILY PROTEIN YHJG"/>
    <property type="match status" value="1"/>
</dbReference>
<dbReference type="Proteomes" id="UP001056873">
    <property type="component" value="Chromosome"/>
</dbReference>
<keyword evidence="1" id="KW-1133">Transmembrane helix</keyword>
<reference evidence="3" key="1">
    <citation type="journal article" date="2022" name="BMC Genomics">
        <title>Genome sequence of the entomopathogenic Serratia entomophila isolate 626 and characterisation of the species specific itaconate degradation pathway.</title>
        <authorList>
            <person name="Vaughan A.L."/>
            <person name="Altermann E."/>
            <person name="Glare T.R."/>
            <person name="Hurst M.R.H."/>
        </authorList>
    </citation>
    <scope>NUCLEOTIDE SEQUENCE</scope>
    <source>
        <strain evidence="3">626</strain>
    </source>
</reference>
<protein>
    <submittedName>
        <fullName evidence="3">AsmA family protein</fullName>
    </submittedName>
</protein>
<name>A0ABY5CRP0_9GAMM</name>
<evidence type="ECO:0000313" key="3">
    <source>
        <dbReference type="EMBL" id="USV00824.1"/>
    </source>
</evidence>
<dbReference type="InterPro" id="IPR052894">
    <property type="entry name" value="AsmA-related"/>
</dbReference>
<dbReference type="EMBL" id="CP074347">
    <property type="protein sequence ID" value="USV00824.1"/>
    <property type="molecule type" value="Genomic_DNA"/>
</dbReference>
<keyword evidence="1" id="KW-0472">Membrane</keyword>
<accession>A0ABY5CRP0</accession>
<evidence type="ECO:0000256" key="1">
    <source>
        <dbReference type="SAM" id="Phobius"/>
    </source>
</evidence>
<evidence type="ECO:0000313" key="4">
    <source>
        <dbReference type="Proteomes" id="UP001056873"/>
    </source>
</evidence>
<organism evidence="3 4">
    <name type="scientific">Serratia entomophila</name>
    <dbReference type="NCBI Taxonomy" id="42906"/>
    <lineage>
        <taxon>Bacteria</taxon>
        <taxon>Pseudomonadati</taxon>
        <taxon>Pseudomonadota</taxon>
        <taxon>Gammaproteobacteria</taxon>
        <taxon>Enterobacterales</taxon>
        <taxon>Yersiniaceae</taxon>
        <taxon>Serratia</taxon>
    </lineage>
</organism>
<dbReference type="Pfam" id="PF05170">
    <property type="entry name" value="AsmA"/>
    <property type="match status" value="1"/>
</dbReference>
<dbReference type="InterPro" id="IPR007844">
    <property type="entry name" value="AsmA"/>
</dbReference>
<evidence type="ECO:0000259" key="2">
    <source>
        <dbReference type="Pfam" id="PF05170"/>
    </source>
</evidence>
<keyword evidence="1" id="KW-0812">Transmembrane</keyword>